<comment type="caution">
    <text evidence="1">The sequence shown here is derived from an EMBL/GenBank/DDBJ whole genome shotgun (WGS) entry which is preliminary data.</text>
</comment>
<sequence>MTISPALSTSSAPAAVLGHTVPRLWTPPLRELTPDTSYGFELIDFARSIDWPLDPYQEWLAIHMGELLPDGRPRFRTYLALIARQNGKSLFCKLLILYWMFVDQVPLIVGTSTSRDMAKVSWRETIEMAEGIDLLRAEMAPLHTRETIGEEAFFNLAGSRYRFAAPNRRAGRSLTVHRALLDELREHSTWDVWNALVKAMTAVPDAQAICVTNQGDMNAVVLDSLRDMAIEYIETGVGDPRLGLAEWSAPNGCDPTDPDAIAMANPNLGRRIELDSIIGDAMRAKRAGGIELAGFRTETLCQRVTMLDAAIDEDAWTAAGTDTPIDLADHRKQVALCFDVALDMTHATLVAAATIDGTTHVEVVQTWNGYGCTKQMRADLPGLVEQIKPRTLAWFPGGPSASVAADLAKRPGRRAWPPRRVVVEELKAETPAVCMGLAEVVLAGEVQHPKDDVLTGHVKATQKLMQGDRWVFTRRGSTPIDGTYALAGAVHAARTLPPPPPPLAVA</sequence>
<dbReference type="RefSeq" id="WP_166388277.1">
    <property type="nucleotide sequence ID" value="NZ_BAAATT010000004.1"/>
</dbReference>
<evidence type="ECO:0000313" key="2">
    <source>
        <dbReference type="Proteomes" id="UP000660339"/>
    </source>
</evidence>
<accession>A0A8J3LGU6</accession>
<dbReference type="AlphaFoldDB" id="A0A8J3LGU6"/>
<dbReference type="Gene3D" id="3.40.50.300">
    <property type="entry name" value="P-loop containing nucleotide triphosphate hydrolases"/>
    <property type="match status" value="1"/>
</dbReference>
<dbReference type="InterPro" id="IPR005021">
    <property type="entry name" value="Terminase_largesu-like"/>
</dbReference>
<dbReference type="InterPro" id="IPR027417">
    <property type="entry name" value="P-loop_NTPase"/>
</dbReference>
<name>A0A8J3LGU6_9ACTN</name>
<dbReference type="PANTHER" id="PTHR41287:SF1">
    <property type="entry name" value="PROTEIN YMFN"/>
    <property type="match status" value="1"/>
</dbReference>
<organism evidence="1 2">
    <name type="scientific">Catellatospora methionotrophica</name>
    <dbReference type="NCBI Taxonomy" id="121620"/>
    <lineage>
        <taxon>Bacteria</taxon>
        <taxon>Bacillati</taxon>
        <taxon>Actinomycetota</taxon>
        <taxon>Actinomycetes</taxon>
        <taxon>Micromonosporales</taxon>
        <taxon>Micromonosporaceae</taxon>
        <taxon>Catellatospora</taxon>
    </lineage>
</organism>
<dbReference type="PANTHER" id="PTHR41287">
    <property type="match status" value="1"/>
</dbReference>
<protein>
    <recommendedName>
        <fullName evidence="3">Terminase</fullName>
    </recommendedName>
</protein>
<keyword evidence="2" id="KW-1185">Reference proteome</keyword>
<dbReference type="EMBL" id="BONJ01000041">
    <property type="protein sequence ID" value="GIG18599.1"/>
    <property type="molecule type" value="Genomic_DNA"/>
</dbReference>
<reference evidence="1" key="1">
    <citation type="submission" date="2021-01" db="EMBL/GenBank/DDBJ databases">
        <title>Whole genome shotgun sequence of Catellatospora methionotrophica NBRC 14553.</title>
        <authorList>
            <person name="Komaki H."/>
            <person name="Tamura T."/>
        </authorList>
    </citation>
    <scope>NUCLEOTIDE SEQUENCE</scope>
    <source>
        <strain evidence="1">NBRC 14553</strain>
    </source>
</reference>
<evidence type="ECO:0008006" key="3">
    <source>
        <dbReference type="Google" id="ProtNLM"/>
    </source>
</evidence>
<dbReference type="Proteomes" id="UP000660339">
    <property type="component" value="Unassembled WGS sequence"/>
</dbReference>
<evidence type="ECO:0000313" key="1">
    <source>
        <dbReference type="EMBL" id="GIG18599.1"/>
    </source>
</evidence>
<gene>
    <name evidence="1" type="ORF">Cme02nite_69310</name>
</gene>
<proteinExistence type="predicted"/>